<evidence type="ECO:0000256" key="6">
    <source>
        <dbReference type="ARBA" id="ARBA00022927"/>
    </source>
</evidence>
<dbReference type="NCBIfam" id="TIGR01129">
    <property type="entry name" value="secD"/>
    <property type="match status" value="1"/>
</dbReference>
<keyword evidence="5 11" id="KW-0812">Transmembrane</keyword>
<dbReference type="Gene3D" id="3.30.1360.200">
    <property type="match status" value="1"/>
</dbReference>
<comment type="caution">
    <text evidence="11">Lacks conserved residue(s) required for the propagation of feature annotation.</text>
</comment>
<dbReference type="SUPFAM" id="SSF82866">
    <property type="entry name" value="Multidrug efflux transporter AcrB transmembrane domain"/>
    <property type="match status" value="2"/>
</dbReference>
<dbReference type="FunFam" id="3.30.70.3400:FF:000001">
    <property type="entry name" value="Protein translocase subunit SecD"/>
    <property type="match status" value="1"/>
</dbReference>
<feature type="transmembrane region" description="Helical" evidence="11">
    <location>
        <begin position="743"/>
        <end position="766"/>
    </location>
</feature>
<evidence type="ECO:0000256" key="11">
    <source>
        <dbReference type="HAMAP-Rule" id="MF_01463"/>
    </source>
</evidence>
<dbReference type="PRINTS" id="PR01755">
    <property type="entry name" value="SECFTRNLCASE"/>
</dbReference>
<keyword evidence="4" id="KW-0997">Cell inner membrane</keyword>
<dbReference type="NCBIfam" id="NF009545">
    <property type="entry name" value="PRK12933.1"/>
    <property type="match status" value="1"/>
</dbReference>
<proteinExistence type="inferred from homology"/>
<dbReference type="GO" id="GO:0006605">
    <property type="term" value="P:protein targeting"/>
    <property type="evidence" value="ECO:0007669"/>
    <property type="project" value="UniProtKB-UniRule"/>
</dbReference>
<dbReference type="InterPro" id="IPR022646">
    <property type="entry name" value="SecD/SecF_CS"/>
</dbReference>
<comment type="subcellular location">
    <subcellularLocation>
        <location evidence="1">Cell inner membrane</location>
        <topology evidence="1">Multi-pass membrane protein</topology>
    </subcellularLocation>
    <subcellularLocation>
        <location evidence="11">Cell membrane</location>
        <topology evidence="11">Multi-pass membrane protein</topology>
    </subcellularLocation>
</comment>
<dbReference type="FunFam" id="1.20.1640.10:FF:000004">
    <property type="entry name" value="Protein translocase subunit SecD"/>
    <property type="match status" value="1"/>
</dbReference>
<dbReference type="Pfam" id="PF22599">
    <property type="entry name" value="SecDF_P1_head"/>
    <property type="match status" value="1"/>
</dbReference>
<dbReference type="HAMAP" id="MF_01464_B">
    <property type="entry name" value="SecF_B"/>
    <property type="match status" value="1"/>
</dbReference>
<dbReference type="InterPro" id="IPR005791">
    <property type="entry name" value="SecD"/>
</dbReference>
<evidence type="ECO:0000256" key="9">
    <source>
        <dbReference type="ARBA" id="ARBA00023136"/>
    </source>
</evidence>
<keyword evidence="6 11" id="KW-0653">Protein transport</keyword>
<dbReference type="Pfam" id="PF02355">
    <property type="entry name" value="SecD_SecF_C"/>
    <property type="match status" value="2"/>
</dbReference>
<dbReference type="GO" id="GO:0043952">
    <property type="term" value="P:protein transport by the Sec complex"/>
    <property type="evidence" value="ECO:0007669"/>
    <property type="project" value="UniProtKB-UniRule"/>
</dbReference>
<evidence type="ECO:0000259" key="15">
    <source>
        <dbReference type="Pfam" id="PF22599"/>
    </source>
</evidence>
<protein>
    <recommendedName>
        <fullName evidence="11 12">Multifunctional fusion protein</fullName>
    </recommendedName>
    <domain>
        <recommendedName>
            <fullName evidence="11">Protein translocase subunit SecD</fullName>
        </recommendedName>
    </domain>
    <domain>
        <recommendedName>
            <fullName evidence="12">Protein-export membrane protein SecF</fullName>
        </recommendedName>
    </domain>
</protein>
<reference evidence="16 17" key="1">
    <citation type="submission" date="2014-09" db="EMBL/GenBank/DDBJ databases">
        <title>Vibrio maritimus JCM 19235. (C45) whole genome shotgun sequence.</title>
        <authorList>
            <person name="Sawabe T."/>
            <person name="Meirelles P."/>
            <person name="Nakanishi M."/>
            <person name="Sayaka M."/>
            <person name="Hattori M."/>
            <person name="Ohkuma M."/>
        </authorList>
    </citation>
    <scope>NUCLEOTIDE SEQUENCE [LARGE SCALE GENOMIC DNA]</scope>
    <source>
        <strain evidence="17">JCM19235</strain>
    </source>
</reference>
<dbReference type="FunFam" id="3.30.1360.200:FF:000001">
    <property type="entry name" value="Protein translocase subunit SecD"/>
    <property type="match status" value="1"/>
</dbReference>
<keyword evidence="17" id="KW-1185">Reference proteome</keyword>
<dbReference type="EMBL" id="BBMR01000006">
    <property type="protein sequence ID" value="GAL20774.1"/>
    <property type="molecule type" value="Genomic_DNA"/>
</dbReference>
<feature type="transmembrane region" description="Helical" evidence="11">
    <location>
        <begin position="326"/>
        <end position="344"/>
    </location>
</feature>
<feature type="domain" description="Protein export membrane protein SecD/SecF C-terminal" evidence="13">
    <location>
        <begin position="306"/>
        <end position="475"/>
    </location>
</feature>
<comment type="similarity">
    <text evidence="12">Belongs to the SecD/SecF family. SecF subfamily.</text>
</comment>
<keyword evidence="7 11" id="KW-1133">Transmembrane helix</keyword>
<dbReference type="Proteomes" id="UP000029228">
    <property type="component" value="Unassembled WGS sequence"/>
</dbReference>
<reference evidence="16 17" key="2">
    <citation type="submission" date="2014-09" db="EMBL/GenBank/DDBJ databases">
        <authorList>
            <consortium name="NBRP consortium"/>
            <person name="Sawabe T."/>
            <person name="Meirelles P."/>
            <person name="Nakanishi M."/>
            <person name="Sayaka M."/>
            <person name="Hattori M."/>
            <person name="Ohkuma M."/>
        </authorList>
    </citation>
    <scope>NUCLEOTIDE SEQUENCE [LARGE SCALE GENOMIC DNA]</scope>
    <source>
        <strain evidence="17">JCM19235</strain>
    </source>
</reference>
<evidence type="ECO:0000259" key="14">
    <source>
        <dbReference type="Pfam" id="PF21760"/>
    </source>
</evidence>
<evidence type="ECO:0000256" key="10">
    <source>
        <dbReference type="ARBA" id="ARBA00060774"/>
    </source>
</evidence>
<dbReference type="NCBIfam" id="TIGR00966">
    <property type="entry name" value="transloc_SecF"/>
    <property type="match status" value="1"/>
</dbReference>
<name>A0A090S2N7_9VIBR</name>
<feature type="transmembrane region" description="Helical" evidence="11">
    <location>
        <begin position="450"/>
        <end position="478"/>
    </location>
</feature>
<dbReference type="InterPro" id="IPR048634">
    <property type="entry name" value="SecD_SecF_C"/>
</dbReference>
<feature type="transmembrane region" description="Helical" evidence="11">
    <location>
        <begin position="719"/>
        <end position="737"/>
    </location>
</feature>
<organism evidence="16 17">
    <name type="scientific">Vibrio maritimus</name>
    <dbReference type="NCBI Taxonomy" id="990268"/>
    <lineage>
        <taxon>Bacteria</taxon>
        <taxon>Pseudomonadati</taxon>
        <taxon>Pseudomonadota</taxon>
        <taxon>Gammaproteobacteria</taxon>
        <taxon>Vibrionales</taxon>
        <taxon>Vibrionaceae</taxon>
        <taxon>Vibrio</taxon>
    </lineage>
</organism>
<dbReference type="GO" id="GO:0005886">
    <property type="term" value="C:plasma membrane"/>
    <property type="evidence" value="ECO:0007669"/>
    <property type="project" value="UniProtKB-SubCell"/>
</dbReference>
<dbReference type="Pfam" id="PF07549">
    <property type="entry name" value="Sec_GG"/>
    <property type="match status" value="2"/>
</dbReference>
<evidence type="ECO:0000256" key="7">
    <source>
        <dbReference type="ARBA" id="ARBA00022989"/>
    </source>
</evidence>
<keyword evidence="9 11" id="KW-0472">Membrane</keyword>
<dbReference type="InterPro" id="IPR054384">
    <property type="entry name" value="SecDF_P1_head"/>
</dbReference>
<feature type="transmembrane region" description="Helical" evidence="11">
    <location>
        <begin position="380"/>
        <end position="401"/>
    </location>
</feature>
<feature type="domain" description="SecDF P1 head subdomain" evidence="15">
    <location>
        <begin position="183"/>
        <end position="304"/>
    </location>
</feature>
<dbReference type="STRING" id="990268.JCM19235_3776"/>
<dbReference type="InterPro" id="IPR022813">
    <property type="entry name" value="SecD/SecF_arch_bac"/>
</dbReference>
<feature type="domain" description="Protein translocase subunit SecDF P1" evidence="14">
    <location>
        <begin position="116"/>
        <end position="174"/>
    </location>
</feature>
<evidence type="ECO:0000256" key="2">
    <source>
        <dbReference type="ARBA" id="ARBA00022448"/>
    </source>
</evidence>
<keyword evidence="2 11" id="KW-0813">Transport</keyword>
<dbReference type="PANTHER" id="PTHR30081:SF13">
    <property type="entry name" value="PROTEIN TRANSLOCASE SUBUNIT SECD"/>
    <property type="match status" value="1"/>
</dbReference>
<evidence type="ECO:0000256" key="1">
    <source>
        <dbReference type="ARBA" id="ARBA00004429"/>
    </source>
</evidence>
<feature type="transmembrane region" description="Helical" evidence="11">
    <location>
        <begin position="422"/>
        <end position="444"/>
    </location>
</feature>
<dbReference type="InterPro" id="IPR005665">
    <property type="entry name" value="SecF_bac"/>
</dbReference>
<dbReference type="HAMAP" id="MF_01463_B">
    <property type="entry name" value="SecD_B"/>
    <property type="match status" value="1"/>
</dbReference>
<evidence type="ECO:0000256" key="3">
    <source>
        <dbReference type="ARBA" id="ARBA00022475"/>
    </source>
</evidence>
<dbReference type="InterPro" id="IPR055344">
    <property type="entry name" value="SecD_SecF_C_bact"/>
</dbReference>
<evidence type="ECO:0000256" key="5">
    <source>
        <dbReference type="ARBA" id="ARBA00022692"/>
    </source>
</evidence>
<dbReference type="NCBIfam" id="TIGR00916">
    <property type="entry name" value="2A0604s01"/>
    <property type="match status" value="2"/>
</dbReference>
<gene>
    <name evidence="11" type="primary">secD</name>
    <name evidence="12" type="synonym">secF</name>
    <name evidence="16" type="ORF">JCM19235_3776</name>
</gene>
<comment type="subunit">
    <text evidence="12">Forms a complex with SecD. Part of the essential Sec protein translocation apparatus which comprises SecA, SecYEG and auxiliary proteins SecDF-YajC and YidC.</text>
</comment>
<feature type="transmembrane region" description="Helical" evidence="11">
    <location>
        <begin position="499"/>
        <end position="520"/>
    </location>
</feature>
<sequence length="789" mass="84683">MEAAAPQWLLNAGFSPIALGLDLRGGVQFLLEVDMEPVYQAHQQSVIDEFTSEFRASRGRITNEGVQLTLFGDSDASRARSFVRQQFPNWDRSIQDNGIRLSQSDDEKSTLRNLTVQQNLQIMRERIAELGITEASVQRQGENRIRIELPGVQDPAAAKDVIGATASLAFHAVADTRSSRALTLKDSDNHPITLERRAILGGEHIIDARAGVGDMGAAEVNISLDASGGRKMSQFTRSNIGNPMATVYSEYSRNAKGQSEQVSKVISVATIQSQLGSRFRITGVGSMHDAQELALLLRAGSLTAPVTIIEERTIGPSLGAENVKNGFAALALGLGLTLTFIALWYRRLGWVANTALIANMVCLFGLIALLPGAVLTLPGIAGMVLTVGMAVDANVLIFERIKDKMREGRTFAQSIDRGFQSAFHSIFDANLTTMIVAIALYAIGNGPIQGFAITLGLGLLTSMFTGVFLSRAIINLVWGVTSAVSKGITMSITHRSLSHIRLSMSALSAVLFLSAILVMATNGFNWGLDFTGGIVAEVRLDPSIAAAELKHWLDSTLMQDVHVVSSSEPGRWILRYNQIGEETLALAPMLELISGSVEVLNSSIVGPQVGQDMVEQGSIAILACFALTMLYLSYRFEWRLALGALVALIHDIVIVLGLFSLLQVEFNLTILAAVLAVLGYSLNDSIIIADRARELFKAKPNESADTLINDSVRATFSRTIVTSGTTLVTVSSLWILGGAALEGFAIALCVGIACGTWSSISVGVTLPQLIGVDPKHYVAKSANLGDEMP</sequence>
<comment type="function">
    <text evidence="11">Part of the Sec protein translocase complex. Interacts with the SecYEG preprotein conducting channel. SecDF uses the proton motive force (PMF) to complete protein translocation after the ATP-dependent function of SecA.</text>
</comment>
<evidence type="ECO:0000256" key="4">
    <source>
        <dbReference type="ARBA" id="ARBA00022519"/>
    </source>
</evidence>
<evidence type="ECO:0000256" key="12">
    <source>
        <dbReference type="HAMAP-Rule" id="MF_01464"/>
    </source>
</evidence>
<keyword evidence="8 11" id="KW-0811">Translocation</keyword>
<dbReference type="InterPro" id="IPR048631">
    <property type="entry name" value="SecD_1st"/>
</dbReference>
<evidence type="ECO:0000313" key="16">
    <source>
        <dbReference type="EMBL" id="GAL20774.1"/>
    </source>
</evidence>
<keyword evidence="3 11" id="KW-1003">Cell membrane</keyword>
<feature type="transmembrane region" description="Helical" evidence="11">
    <location>
        <begin position="617"/>
        <end position="634"/>
    </location>
</feature>
<dbReference type="GO" id="GO:0065002">
    <property type="term" value="P:intracellular protein transmembrane transport"/>
    <property type="evidence" value="ECO:0007669"/>
    <property type="project" value="UniProtKB-UniRule"/>
</dbReference>
<dbReference type="GO" id="GO:0015450">
    <property type="term" value="F:protein-transporting ATPase activity"/>
    <property type="evidence" value="ECO:0007669"/>
    <property type="project" value="InterPro"/>
</dbReference>
<comment type="subunit">
    <text evidence="11">Forms a complex with SecF. Part of the essential Sec protein translocation apparatus which comprises SecA, SecYEG and auxiliary proteins SecDF-YajC and YidC.</text>
</comment>
<evidence type="ECO:0000256" key="8">
    <source>
        <dbReference type="ARBA" id="ARBA00023010"/>
    </source>
</evidence>
<feature type="domain" description="Protein export membrane protein SecD/SecF C-terminal" evidence="13">
    <location>
        <begin position="593"/>
        <end position="763"/>
    </location>
</feature>
<feature type="transmembrane region" description="Helical" evidence="11">
    <location>
        <begin position="356"/>
        <end position="374"/>
    </location>
</feature>
<dbReference type="PANTHER" id="PTHR30081">
    <property type="entry name" value="PROTEIN-EXPORT MEMBRANE PROTEIN SEC"/>
    <property type="match status" value="1"/>
</dbReference>
<feature type="transmembrane region" description="Helical" evidence="11">
    <location>
        <begin position="668"/>
        <end position="689"/>
    </location>
</feature>
<dbReference type="Gene3D" id="3.30.70.3400">
    <property type="match status" value="1"/>
</dbReference>
<dbReference type="InterPro" id="IPR022645">
    <property type="entry name" value="SecD/SecF_bac"/>
</dbReference>
<dbReference type="Gene3D" id="1.20.1640.10">
    <property type="entry name" value="Multidrug efflux transporter AcrB transmembrane domain"/>
    <property type="match status" value="2"/>
</dbReference>
<dbReference type="Pfam" id="PF21760">
    <property type="entry name" value="SecD_1st"/>
    <property type="match status" value="1"/>
</dbReference>
<evidence type="ECO:0000313" key="17">
    <source>
        <dbReference type="Proteomes" id="UP000029228"/>
    </source>
</evidence>
<comment type="similarity">
    <text evidence="10 11">Belongs to the SecD/SecF family. SecD subfamily.</text>
</comment>
<comment type="caution">
    <text evidence="16">The sequence shown here is derived from an EMBL/GenBank/DDBJ whole genome shotgun (WGS) entry which is preliminary data.</text>
</comment>
<dbReference type="AlphaFoldDB" id="A0A090S2N7"/>
<feature type="transmembrane region" description="Helical" evidence="11">
    <location>
        <begin position="641"/>
        <end position="662"/>
    </location>
</feature>
<evidence type="ECO:0000259" key="13">
    <source>
        <dbReference type="Pfam" id="PF02355"/>
    </source>
</evidence>
<accession>A0A090S2N7</accession>